<reference evidence="1" key="1">
    <citation type="submission" date="2023-06" db="EMBL/GenBank/DDBJ databases">
        <authorList>
            <person name="Kurt Z."/>
        </authorList>
    </citation>
    <scope>NUCLEOTIDE SEQUENCE</scope>
</reference>
<dbReference type="EMBL" id="CATOUU010000874">
    <property type="protein sequence ID" value="CAI9956518.1"/>
    <property type="molecule type" value="Genomic_DNA"/>
</dbReference>
<evidence type="ECO:0000313" key="2">
    <source>
        <dbReference type="EMBL" id="CAL6093056.1"/>
    </source>
</evidence>
<evidence type="ECO:0000313" key="1">
    <source>
        <dbReference type="EMBL" id="CAI9956518.1"/>
    </source>
</evidence>
<keyword evidence="3" id="KW-1185">Reference proteome</keyword>
<evidence type="ECO:0000313" key="3">
    <source>
        <dbReference type="Proteomes" id="UP001642409"/>
    </source>
</evidence>
<sequence>MNQNSQKISFTKSKQCPNYNLVQCATVQLRIPIHTVPRAQISMLQQICSVQQFDLNVILNKMWESAWKRGSERCQSVPYHFIDMISLTLSLFACAANNVNVSNKCQQLNKDATGVYFNLLSVKKYVMCYQNYVLSKQLCLLIQKQDPNVNRVVTTFSAITKPKKICTNCQPNYVLDYNTQVCVVQKVIIFTQITCNGYITVSSDLAGNNFDQISLCSLSSDSSVASNSIINFETTVPVSQSTAIGLFSLTTVFSNILVKGVLTVKQSRSQSQIFIGTLTGLMNQNTFIQNCTIDIRLKLDSASTSTVFKSGGLVGMIQGKFTLQVLNCTVKVQVDLTKQGDNTGKSWYSVSGGIVGHLHLVPTLQIDNTNTTLNMQTTRAAGGFLGILQGGIVLITNSISRGTAYAYSCGGMLGEAGAPGLTPTQTQQVTLDSVRSEMQMSGTLNGVIIGQGCKKTVIQFVGTNTYATNGVCITGNANGLTFSGTTGC</sequence>
<proteinExistence type="predicted"/>
<dbReference type="AlphaFoldDB" id="A0AA86V4E0"/>
<reference evidence="2 3" key="2">
    <citation type="submission" date="2024-07" db="EMBL/GenBank/DDBJ databases">
        <authorList>
            <person name="Akdeniz Z."/>
        </authorList>
    </citation>
    <scope>NUCLEOTIDE SEQUENCE [LARGE SCALE GENOMIC DNA]</scope>
</reference>
<organism evidence="1">
    <name type="scientific">Hexamita inflata</name>
    <dbReference type="NCBI Taxonomy" id="28002"/>
    <lineage>
        <taxon>Eukaryota</taxon>
        <taxon>Metamonada</taxon>
        <taxon>Diplomonadida</taxon>
        <taxon>Hexamitidae</taxon>
        <taxon>Hexamitinae</taxon>
        <taxon>Hexamita</taxon>
    </lineage>
</organism>
<name>A0AA86V4E0_9EUKA</name>
<dbReference type="Proteomes" id="UP001642409">
    <property type="component" value="Unassembled WGS sequence"/>
</dbReference>
<dbReference type="EMBL" id="CAXDID020000452">
    <property type="protein sequence ID" value="CAL6093056.1"/>
    <property type="molecule type" value="Genomic_DNA"/>
</dbReference>
<gene>
    <name evidence="1" type="ORF">HINF_LOCUS44163</name>
    <name evidence="2" type="ORF">HINF_LOCUS66678</name>
</gene>
<accession>A0AA86V4E0</accession>
<comment type="caution">
    <text evidence="1">The sequence shown here is derived from an EMBL/GenBank/DDBJ whole genome shotgun (WGS) entry which is preliminary data.</text>
</comment>
<protein>
    <submittedName>
        <fullName evidence="2">Hypothetical_protein</fullName>
    </submittedName>
</protein>